<feature type="binding site" evidence="16 17">
    <location>
        <position position="70"/>
    </location>
    <ligand>
        <name>[4Fe-4S] cluster</name>
        <dbReference type="ChEBI" id="CHEBI:49883"/>
        <note>4Fe-4S-S-AdoMet</note>
    </ligand>
</feature>
<dbReference type="SFLD" id="SFLDG01060">
    <property type="entry name" value="BATS_domain_containing"/>
    <property type="match status" value="1"/>
</dbReference>
<evidence type="ECO:0000256" key="13">
    <source>
        <dbReference type="ARBA" id="ARBA00051157"/>
    </source>
</evidence>
<evidence type="ECO:0000256" key="14">
    <source>
        <dbReference type="ARBA" id="ARBA00057568"/>
    </source>
</evidence>
<comment type="similarity">
    <text evidence="2 16">Belongs to the radical SAM superfamily. Biotin synthase family.</text>
</comment>
<dbReference type="eggNOG" id="COG0502">
    <property type="taxonomic scope" value="Bacteria"/>
</dbReference>
<comment type="subunit">
    <text evidence="3 16">Homodimer.</text>
</comment>
<feature type="binding site" evidence="16 17">
    <location>
        <position position="203"/>
    </location>
    <ligand>
        <name>[2Fe-2S] cluster</name>
        <dbReference type="ChEBI" id="CHEBI:190135"/>
    </ligand>
</feature>
<dbReference type="GO" id="GO:0005506">
    <property type="term" value="F:iron ion binding"/>
    <property type="evidence" value="ECO:0007669"/>
    <property type="project" value="UniProtKB-UniRule"/>
</dbReference>
<dbReference type="FunFam" id="3.20.20.70:FF:000026">
    <property type="entry name" value="Biotin synthase"/>
    <property type="match status" value="1"/>
</dbReference>
<organism evidence="20 21">
    <name type="scientific">Kineosphaera limosa NBRC 100340</name>
    <dbReference type="NCBI Taxonomy" id="1184609"/>
    <lineage>
        <taxon>Bacteria</taxon>
        <taxon>Bacillati</taxon>
        <taxon>Actinomycetota</taxon>
        <taxon>Actinomycetes</taxon>
        <taxon>Micrococcales</taxon>
        <taxon>Dermatophilaceae</taxon>
        <taxon>Kineosphaera</taxon>
    </lineage>
</organism>
<feature type="region of interest" description="Disordered" evidence="18">
    <location>
        <begin position="335"/>
        <end position="378"/>
    </location>
</feature>
<keyword evidence="21" id="KW-1185">Reference proteome</keyword>
<dbReference type="PANTHER" id="PTHR22976:SF2">
    <property type="entry name" value="BIOTIN SYNTHASE, MITOCHONDRIAL"/>
    <property type="match status" value="1"/>
</dbReference>
<dbReference type="EMBL" id="BAHD01000012">
    <property type="protein sequence ID" value="GAB94835.1"/>
    <property type="molecule type" value="Genomic_DNA"/>
</dbReference>
<dbReference type="STRING" id="1184609.KILIM_012_00190"/>
<dbReference type="SMART" id="SM00876">
    <property type="entry name" value="BATS"/>
    <property type="match status" value="1"/>
</dbReference>
<dbReference type="InterPro" id="IPR006638">
    <property type="entry name" value="Elp3/MiaA/NifB-like_rSAM"/>
</dbReference>
<feature type="domain" description="Radical SAM core" evidence="19">
    <location>
        <begin position="51"/>
        <end position="281"/>
    </location>
</feature>
<keyword evidence="5 16" id="KW-0004">4Fe-4S</keyword>
<dbReference type="HAMAP" id="MF_01694">
    <property type="entry name" value="BioB"/>
    <property type="match status" value="1"/>
</dbReference>
<evidence type="ECO:0000256" key="5">
    <source>
        <dbReference type="ARBA" id="ARBA00022485"/>
    </source>
</evidence>
<gene>
    <name evidence="16 20" type="primary">bioB</name>
    <name evidence="20" type="ORF">KILIM_012_00190</name>
</gene>
<feature type="binding site" evidence="16 17">
    <location>
        <position position="73"/>
    </location>
    <ligand>
        <name>[4Fe-4S] cluster</name>
        <dbReference type="ChEBI" id="CHEBI:49883"/>
        <note>4Fe-4S-S-AdoMet</note>
    </ligand>
</feature>
<comment type="function">
    <text evidence="14 16">Catalyzes the conversion of dethiobiotin (DTB) to biotin by the insertion of a sulfur atom into dethiobiotin via a radical-based mechanism.</text>
</comment>
<evidence type="ECO:0000256" key="3">
    <source>
        <dbReference type="ARBA" id="ARBA00011738"/>
    </source>
</evidence>
<evidence type="ECO:0000256" key="1">
    <source>
        <dbReference type="ARBA" id="ARBA00004942"/>
    </source>
</evidence>
<dbReference type="InterPro" id="IPR058240">
    <property type="entry name" value="rSAM_sf"/>
</dbReference>
<keyword evidence="12 16" id="KW-0411">Iron-sulfur</keyword>
<evidence type="ECO:0000256" key="18">
    <source>
        <dbReference type="SAM" id="MobiDB-lite"/>
    </source>
</evidence>
<evidence type="ECO:0000256" key="15">
    <source>
        <dbReference type="ARBA" id="ARBA00070199"/>
    </source>
</evidence>
<dbReference type="Gene3D" id="3.20.20.70">
    <property type="entry name" value="Aldolase class I"/>
    <property type="match status" value="1"/>
</dbReference>
<dbReference type="Pfam" id="PF04055">
    <property type="entry name" value="Radical_SAM"/>
    <property type="match status" value="1"/>
</dbReference>
<dbReference type="GO" id="GO:0009102">
    <property type="term" value="P:biotin biosynthetic process"/>
    <property type="evidence" value="ECO:0007669"/>
    <property type="project" value="UniProtKB-UniRule"/>
</dbReference>
<proteinExistence type="inferred from homology"/>
<dbReference type="SUPFAM" id="SSF102114">
    <property type="entry name" value="Radical SAM enzymes"/>
    <property type="match status" value="1"/>
</dbReference>
<dbReference type="Pfam" id="PF06968">
    <property type="entry name" value="BATS"/>
    <property type="match status" value="1"/>
</dbReference>
<keyword evidence="8 16" id="KW-0001">2Fe-2S</keyword>
<dbReference type="SFLD" id="SFLDG01278">
    <property type="entry name" value="biotin_synthase_like"/>
    <property type="match status" value="1"/>
</dbReference>
<sequence length="378" mass="39254">MTTTFDQLAQAVLDGTPATSDDALAVLQAGDDHVLDVVAAAARLRRAFFGNTVKVNYLVNLKSGMCPEDCGYCSQALGSNADILRYSWLSTQEALEQAEAGVAGGARRVCLVSSGRGPSHRDIERVADMVGAIKAEHPQVEVCACLGLLQEGQAQRLAEAGVDAYNHNINTAASHHDAIVSTHTYADRVETVGRAQGAGLSACSGLIAGLGESDEQLVEALVALKALGSDSIPVNFLMPFDGTPAGDAWEPVNLTPLRCLKILAMARFVCPDAEIRIAGGRELHLRSMQGLALHVANSIFLGDYLTSQGQTARDDLALIADNGFVVLGADSAPAGACTAGPQPPSARQGTSGGQERASEEAGLGIRRRGAGTTLPANA</sequence>
<evidence type="ECO:0000256" key="7">
    <source>
        <dbReference type="ARBA" id="ARBA00022691"/>
    </source>
</evidence>
<comment type="pathway">
    <text evidence="1 16">Cofactor biosynthesis; biotin biosynthesis; biotin from 7,8-diaminononanoate: step 2/2.</text>
</comment>
<evidence type="ECO:0000256" key="17">
    <source>
        <dbReference type="PIRSR" id="PIRSR001619-1"/>
    </source>
</evidence>
<dbReference type="GO" id="GO:0051537">
    <property type="term" value="F:2 iron, 2 sulfur cluster binding"/>
    <property type="evidence" value="ECO:0007669"/>
    <property type="project" value="UniProtKB-KW"/>
</dbReference>
<evidence type="ECO:0000256" key="8">
    <source>
        <dbReference type="ARBA" id="ARBA00022714"/>
    </source>
</evidence>
<dbReference type="InterPro" id="IPR002684">
    <property type="entry name" value="Biotin_synth/BioAB"/>
</dbReference>
<feature type="binding site" evidence="16 17">
    <location>
        <position position="110"/>
    </location>
    <ligand>
        <name>[2Fe-2S] cluster</name>
        <dbReference type="ChEBI" id="CHEBI:190135"/>
    </ligand>
</feature>
<dbReference type="SMART" id="SM00729">
    <property type="entry name" value="Elp3"/>
    <property type="match status" value="1"/>
</dbReference>
<dbReference type="Proteomes" id="UP000008366">
    <property type="component" value="Unassembled WGS sequence"/>
</dbReference>
<protein>
    <recommendedName>
        <fullName evidence="15 16">Biotin synthase</fullName>
        <ecNumber evidence="4 16">2.8.1.6</ecNumber>
    </recommendedName>
</protein>
<evidence type="ECO:0000256" key="16">
    <source>
        <dbReference type="HAMAP-Rule" id="MF_01694"/>
    </source>
</evidence>
<evidence type="ECO:0000256" key="12">
    <source>
        <dbReference type="ARBA" id="ARBA00023014"/>
    </source>
</evidence>
<dbReference type="CDD" id="cd01335">
    <property type="entry name" value="Radical_SAM"/>
    <property type="match status" value="1"/>
</dbReference>
<dbReference type="RefSeq" id="WP_006591367.1">
    <property type="nucleotide sequence ID" value="NZ_BAHD01000012.1"/>
</dbReference>
<evidence type="ECO:0000256" key="10">
    <source>
        <dbReference type="ARBA" id="ARBA00022756"/>
    </source>
</evidence>
<dbReference type="InterPro" id="IPR013785">
    <property type="entry name" value="Aldolase_TIM"/>
</dbReference>
<evidence type="ECO:0000256" key="6">
    <source>
        <dbReference type="ARBA" id="ARBA00022679"/>
    </source>
</evidence>
<evidence type="ECO:0000256" key="4">
    <source>
        <dbReference type="ARBA" id="ARBA00012236"/>
    </source>
</evidence>
<dbReference type="OrthoDB" id="9786826at2"/>
<dbReference type="SFLD" id="SFLDS00029">
    <property type="entry name" value="Radical_SAM"/>
    <property type="match status" value="1"/>
</dbReference>
<evidence type="ECO:0000313" key="20">
    <source>
        <dbReference type="EMBL" id="GAB94835.1"/>
    </source>
</evidence>
<feature type="binding site" evidence="16 17">
    <location>
        <position position="143"/>
    </location>
    <ligand>
        <name>[2Fe-2S] cluster</name>
        <dbReference type="ChEBI" id="CHEBI:190135"/>
    </ligand>
</feature>
<keyword evidence="11 16" id="KW-0408">Iron</keyword>
<feature type="binding site" evidence="16 17">
    <location>
        <position position="276"/>
    </location>
    <ligand>
        <name>[2Fe-2S] cluster</name>
        <dbReference type="ChEBI" id="CHEBI:190135"/>
    </ligand>
</feature>
<feature type="binding site" evidence="16 17">
    <location>
        <position position="66"/>
    </location>
    <ligand>
        <name>[4Fe-4S] cluster</name>
        <dbReference type="ChEBI" id="CHEBI:49883"/>
        <note>4Fe-4S-S-AdoMet</note>
    </ligand>
</feature>
<dbReference type="UniPathway" id="UPA00078">
    <property type="reaction ID" value="UER00162"/>
</dbReference>
<dbReference type="NCBIfam" id="TIGR00433">
    <property type="entry name" value="bioB"/>
    <property type="match status" value="1"/>
</dbReference>
<comment type="catalytic activity">
    <reaction evidence="13 16">
        <text>(4R,5S)-dethiobiotin + (sulfur carrier)-SH + 2 reduced [2Fe-2S]-[ferredoxin] + 2 S-adenosyl-L-methionine = (sulfur carrier)-H + biotin + 2 5'-deoxyadenosine + 2 L-methionine + 2 oxidized [2Fe-2S]-[ferredoxin]</text>
        <dbReference type="Rhea" id="RHEA:22060"/>
        <dbReference type="Rhea" id="RHEA-COMP:10000"/>
        <dbReference type="Rhea" id="RHEA-COMP:10001"/>
        <dbReference type="Rhea" id="RHEA-COMP:14737"/>
        <dbReference type="Rhea" id="RHEA-COMP:14739"/>
        <dbReference type="ChEBI" id="CHEBI:17319"/>
        <dbReference type="ChEBI" id="CHEBI:29917"/>
        <dbReference type="ChEBI" id="CHEBI:33737"/>
        <dbReference type="ChEBI" id="CHEBI:33738"/>
        <dbReference type="ChEBI" id="CHEBI:57586"/>
        <dbReference type="ChEBI" id="CHEBI:57844"/>
        <dbReference type="ChEBI" id="CHEBI:59789"/>
        <dbReference type="ChEBI" id="CHEBI:64428"/>
        <dbReference type="ChEBI" id="CHEBI:149473"/>
        <dbReference type="EC" id="2.8.1.6"/>
    </reaction>
</comment>
<reference evidence="20 21" key="1">
    <citation type="submission" date="2012-08" db="EMBL/GenBank/DDBJ databases">
        <title>Whole genome shotgun sequence of Kineosphaera limosa NBRC 100340.</title>
        <authorList>
            <person name="Yoshida I."/>
            <person name="Isaki S."/>
            <person name="Hosoyama A."/>
            <person name="Tsuchikane K."/>
            <person name="Katsumata H."/>
            <person name="Ando Y."/>
            <person name="Ohji S."/>
            <person name="Hamada M."/>
            <person name="Tamura T."/>
            <person name="Yamazoe A."/>
            <person name="Yamazaki S."/>
            <person name="Fujita N."/>
        </authorList>
    </citation>
    <scope>NUCLEOTIDE SEQUENCE [LARGE SCALE GENOMIC DNA]</scope>
    <source>
        <strain evidence="20 21">NBRC 100340</strain>
    </source>
</reference>
<comment type="cofactor">
    <cofactor evidence="16 17">
        <name>[4Fe-4S] cluster</name>
        <dbReference type="ChEBI" id="CHEBI:49883"/>
    </cofactor>
    <text evidence="16 17">Binds 1 [4Fe-4S] cluster. The cluster is coordinated with 3 cysteines and an exchangeable S-adenosyl-L-methionine.</text>
</comment>
<dbReference type="InterPro" id="IPR007197">
    <property type="entry name" value="rSAM"/>
</dbReference>
<evidence type="ECO:0000256" key="11">
    <source>
        <dbReference type="ARBA" id="ARBA00023004"/>
    </source>
</evidence>
<dbReference type="EC" id="2.8.1.6" evidence="4 16"/>
<keyword evidence="10 16" id="KW-0093">Biotin biosynthesis</keyword>
<comment type="cofactor">
    <cofactor evidence="17">
        <name>[2Fe-2S] cluster</name>
        <dbReference type="ChEBI" id="CHEBI:190135"/>
    </cofactor>
    <text evidence="17">Binds 1 [2Fe-2S] cluster. The cluster is coordinated with 3 cysteines and 1 arginine.</text>
</comment>
<keyword evidence="7 16" id="KW-0949">S-adenosyl-L-methionine</keyword>
<evidence type="ECO:0000313" key="21">
    <source>
        <dbReference type="Proteomes" id="UP000008366"/>
    </source>
</evidence>
<dbReference type="GO" id="GO:0051539">
    <property type="term" value="F:4 iron, 4 sulfur cluster binding"/>
    <property type="evidence" value="ECO:0007669"/>
    <property type="project" value="UniProtKB-KW"/>
</dbReference>
<name>K6W6N2_9MICO</name>
<dbReference type="GO" id="GO:0004076">
    <property type="term" value="F:biotin synthase activity"/>
    <property type="evidence" value="ECO:0007669"/>
    <property type="project" value="UniProtKB-UniRule"/>
</dbReference>
<evidence type="ECO:0000259" key="19">
    <source>
        <dbReference type="PROSITE" id="PS51918"/>
    </source>
</evidence>
<dbReference type="InterPro" id="IPR010722">
    <property type="entry name" value="BATS_dom"/>
</dbReference>
<evidence type="ECO:0000256" key="9">
    <source>
        <dbReference type="ARBA" id="ARBA00022723"/>
    </source>
</evidence>
<dbReference type="PANTHER" id="PTHR22976">
    <property type="entry name" value="BIOTIN SYNTHASE"/>
    <property type="match status" value="1"/>
</dbReference>
<comment type="caution">
    <text evidence="20">The sequence shown here is derived from an EMBL/GenBank/DDBJ whole genome shotgun (WGS) entry which is preliminary data.</text>
</comment>
<dbReference type="InterPro" id="IPR024177">
    <property type="entry name" value="Biotin_synthase"/>
</dbReference>
<keyword evidence="9 16" id="KW-0479">Metal-binding</keyword>
<accession>K6W6N2</accession>
<dbReference type="PROSITE" id="PS51918">
    <property type="entry name" value="RADICAL_SAM"/>
    <property type="match status" value="1"/>
</dbReference>
<comment type="cofactor">
    <cofactor evidence="16">
        <name>[2Fe-2S] cluster</name>
        <dbReference type="ChEBI" id="CHEBI:190135"/>
    </cofactor>
    <text evidence="16">Binds 1 [2Fe-2S] cluster. The cluster is coordinated with 3 cysteines and 1 arginine.</text>
</comment>
<evidence type="ECO:0000256" key="2">
    <source>
        <dbReference type="ARBA" id="ARBA00010765"/>
    </source>
</evidence>
<dbReference type="AlphaFoldDB" id="K6W6N2"/>
<dbReference type="PIRSF" id="PIRSF001619">
    <property type="entry name" value="Biotin_synth"/>
    <property type="match status" value="1"/>
</dbReference>
<keyword evidence="6 16" id="KW-0808">Transferase</keyword>